<comment type="similarity">
    <text evidence="3 11">Belongs to the PrsA family.</text>
</comment>
<dbReference type="SUPFAM" id="SSF109998">
    <property type="entry name" value="Triger factor/SurA peptide-binding domain-like"/>
    <property type="match status" value="1"/>
</dbReference>
<comment type="caution">
    <text evidence="14">The sequence shown here is derived from an EMBL/GenBank/DDBJ whole genome shotgun (WGS) entry which is preliminary data.</text>
</comment>
<protein>
    <recommendedName>
        <fullName evidence="11">Foldase protein PrsA</fullName>
        <ecNumber evidence="11">5.2.1.8</ecNumber>
    </recommendedName>
</protein>
<evidence type="ECO:0000256" key="8">
    <source>
        <dbReference type="ARBA" id="ARBA00023139"/>
    </source>
</evidence>
<dbReference type="HAMAP" id="MF_01145">
    <property type="entry name" value="Foldase_PrsA"/>
    <property type="match status" value="1"/>
</dbReference>
<dbReference type="EC" id="5.2.1.8" evidence="11"/>
<keyword evidence="9 11" id="KW-0413">Isomerase</keyword>
<evidence type="ECO:0000256" key="2">
    <source>
        <dbReference type="ARBA" id="ARBA00004193"/>
    </source>
</evidence>
<keyword evidence="8 11" id="KW-0564">Palmitate</keyword>
<dbReference type="EMBL" id="JACSPZ010000003">
    <property type="protein sequence ID" value="MBD8036502.1"/>
    <property type="molecule type" value="Genomic_DNA"/>
</dbReference>
<evidence type="ECO:0000256" key="1">
    <source>
        <dbReference type="ARBA" id="ARBA00000971"/>
    </source>
</evidence>
<dbReference type="InterPro" id="IPR046357">
    <property type="entry name" value="PPIase_dom_sf"/>
</dbReference>
<evidence type="ECO:0000256" key="10">
    <source>
        <dbReference type="ARBA" id="ARBA00023288"/>
    </source>
</evidence>
<dbReference type="InterPro" id="IPR023058">
    <property type="entry name" value="PPIase_PpiC_CS"/>
</dbReference>
<name>A0ABR8XX25_9BACL</name>
<dbReference type="InterPro" id="IPR023059">
    <property type="entry name" value="Foldase_PrsA"/>
</dbReference>
<dbReference type="InterPro" id="IPR037041">
    <property type="entry name" value="Trigger_fac_C_sf"/>
</dbReference>
<dbReference type="PROSITE" id="PS50198">
    <property type="entry name" value="PPIC_PPIASE_2"/>
    <property type="match status" value="1"/>
</dbReference>
<dbReference type="GO" id="GO:0016853">
    <property type="term" value="F:isomerase activity"/>
    <property type="evidence" value="ECO:0007669"/>
    <property type="project" value="UniProtKB-KW"/>
</dbReference>
<evidence type="ECO:0000256" key="5">
    <source>
        <dbReference type="ARBA" id="ARBA00022729"/>
    </source>
</evidence>
<comment type="catalytic activity">
    <reaction evidence="1 11">
        <text>[protein]-peptidylproline (omega=180) = [protein]-peptidylproline (omega=0)</text>
        <dbReference type="Rhea" id="RHEA:16237"/>
        <dbReference type="Rhea" id="RHEA-COMP:10747"/>
        <dbReference type="Rhea" id="RHEA-COMP:10748"/>
        <dbReference type="ChEBI" id="CHEBI:83833"/>
        <dbReference type="ChEBI" id="CHEBI:83834"/>
        <dbReference type="EC" id="5.2.1.8"/>
    </reaction>
</comment>
<dbReference type="RefSeq" id="WP_191699485.1">
    <property type="nucleotide sequence ID" value="NZ_JACSPZ010000003.1"/>
</dbReference>
<evidence type="ECO:0000256" key="11">
    <source>
        <dbReference type="HAMAP-Rule" id="MF_01145"/>
    </source>
</evidence>
<evidence type="ECO:0000256" key="4">
    <source>
        <dbReference type="ARBA" id="ARBA00022475"/>
    </source>
</evidence>
<feature type="chain" id="PRO_5047524981" description="Foldase protein PrsA" evidence="12">
    <location>
        <begin position="23"/>
        <end position="282"/>
    </location>
</feature>
<dbReference type="PANTHER" id="PTHR47245:SF1">
    <property type="entry name" value="FOLDASE PROTEIN PRSA"/>
    <property type="match status" value="1"/>
</dbReference>
<keyword evidence="4 11" id="KW-1003">Cell membrane</keyword>
<keyword evidence="10 11" id="KW-0449">Lipoprotein</keyword>
<evidence type="ECO:0000259" key="13">
    <source>
        <dbReference type="PROSITE" id="PS50198"/>
    </source>
</evidence>
<dbReference type="PANTHER" id="PTHR47245">
    <property type="entry name" value="PEPTIDYLPROLYL ISOMERASE"/>
    <property type="match status" value="1"/>
</dbReference>
<evidence type="ECO:0000256" key="6">
    <source>
        <dbReference type="ARBA" id="ARBA00023110"/>
    </source>
</evidence>
<organism evidence="14 15">
    <name type="scientific">Solibacillus faecavium</name>
    <dbReference type="NCBI Taxonomy" id="2762221"/>
    <lineage>
        <taxon>Bacteria</taxon>
        <taxon>Bacillati</taxon>
        <taxon>Bacillota</taxon>
        <taxon>Bacilli</taxon>
        <taxon>Bacillales</taxon>
        <taxon>Caryophanaceae</taxon>
        <taxon>Solibacillus</taxon>
    </lineage>
</organism>
<dbReference type="PROSITE" id="PS01096">
    <property type="entry name" value="PPIC_PPIASE_1"/>
    <property type="match status" value="1"/>
</dbReference>
<dbReference type="InterPro" id="IPR027304">
    <property type="entry name" value="Trigger_fact/SurA_dom_sf"/>
</dbReference>
<evidence type="ECO:0000256" key="9">
    <source>
        <dbReference type="ARBA" id="ARBA00023235"/>
    </source>
</evidence>
<dbReference type="Gene3D" id="3.10.50.40">
    <property type="match status" value="1"/>
</dbReference>
<keyword evidence="7 11" id="KW-0472">Membrane</keyword>
<feature type="domain" description="PpiC" evidence="13">
    <location>
        <begin position="134"/>
        <end position="224"/>
    </location>
</feature>
<dbReference type="Proteomes" id="UP000619101">
    <property type="component" value="Unassembled WGS sequence"/>
</dbReference>
<accession>A0ABR8XX25</accession>
<sequence length="282" mass="31394">MKKTLFALTVAASIGLAACSNPGDEVVVSTNVGDITQEEFYNSMKDIAGDQLLQQVVVERILNDKYKVTDEEIEEELATVKEQYGEGYEAALAQSNLTEEMLKTNIRFTLLQQKATEDVEVTDEEIQKYYDQASQELNARHILVEDEATANEIIEKLNAGEDFAELAKEFSTDPGSGQQGGDLGWFTVGTMVPEFNDAAYALKVDEISKPVQTQHGFHIIQVQEKRAVKDYGTLEEKKEEIRESIVATKGDWNTTMAELIKGAKIDVKDEDLKDAFSSFTAE</sequence>
<dbReference type="SUPFAM" id="SSF54534">
    <property type="entry name" value="FKBP-like"/>
    <property type="match status" value="1"/>
</dbReference>
<keyword evidence="5 11" id="KW-0732">Signal</keyword>
<dbReference type="Pfam" id="PF13616">
    <property type="entry name" value="Rotamase_3"/>
    <property type="match status" value="1"/>
</dbReference>
<evidence type="ECO:0000256" key="7">
    <source>
        <dbReference type="ARBA" id="ARBA00023136"/>
    </source>
</evidence>
<gene>
    <name evidence="11" type="primary">prsA</name>
    <name evidence="14" type="ORF">H9635_07090</name>
</gene>
<proteinExistence type="inferred from homology"/>
<evidence type="ECO:0000313" key="14">
    <source>
        <dbReference type="EMBL" id="MBD8036502.1"/>
    </source>
</evidence>
<feature type="signal peptide" evidence="12">
    <location>
        <begin position="1"/>
        <end position="22"/>
    </location>
</feature>
<comment type="function">
    <text evidence="11">Plays a major role in protein secretion by helping the post-translocational extracellular folding of several secreted proteins.</text>
</comment>
<reference evidence="14 15" key="1">
    <citation type="submission" date="2020-08" db="EMBL/GenBank/DDBJ databases">
        <title>A Genomic Blueprint of the Chicken Gut Microbiome.</title>
        <authorList>
            <person name="Gilroy R."/>
            <person name="Ravi A."/>
            <person name="Getino M."/>
            <person name="Pursley I."/>
            <person name="Horton D.L."/>
            <person name="Alikhan N.-F."/>
            <person name="Baker D."/>
            <person name="Gharbi K."/>
            <person name="Hall N."/>
            <person name="Watson M."/>
            <person name="Adriaenssens E.M."/>
            <person name="Foster-Nyarko E."/>
            <person name="Jarju S."/>
            <person name="Secka A."/>
            <person name="Antonio M."/>
            <person name="Oren A."/>
            <person name="Chaudhuri R."/>
            <person name="La Ragione R.M."/>
            <person name="Hildebrand F."/>
            <person name="Pallen M.J."/>
        </authorList>
    </citation>
    <scope>NUCLEOTIDE SEQUENCE [LARGE SCALE GENOMIC DNA]</scope>
    <source>
        <strain evidence="14 15">A46</strain>
    </source>
</reference>
<keyword evidence="15" id="KW-1185">Reference proteome</keyword>
<dbReference type="InterPro" id="IPR050245">
    <property type="entry name" value="PrsA_foldase"/>
</dbReference>
<dbReference type="Gene3D" id="1.10.3120.10">
    <property type="entry name" value="Trigger factor, C-terminal domain"/>
    <property type="match status" value="1"/>
</dbReference>
<dbReference type="InterPro" id="IPR000297">
    <property type="entry name" value="PPIase_PpiC"/>
</dbReference>
<evidence type="ECO:0000256" key="3">
    <source>
        <dbReference type="ARBA" id="ARBA00006071"/>
    </source>
</evidence>
<evidence type="ECO:0000256" key="12">
    <source>
        <dbReference type="SAM" id="SignalP"/>
    </source>
</evidence>
<keyword evidence="6 11" id="KW-0697">Rotamase</keyword>
<comment type="subcellular location">
    <subcellularLocation>
        <location evidence="2 11">Cell membrane</location>
        <topology evidence="2 11">Lipid-anchor</topology>
    </subcellularLocation>
</comment>
<dbReference type="PROSITE" id="PS51257">
    <property type="entry name" value="PROKAR_LIPOPROTEIN"/>
    <property type="match status" value="1"/>
</dbReference>
<evidence type="ECO:0000313" key="15">
    <source>
        <dbReference type="Proteomes" id="UP000619101"/>
    </source>
</evidence>